<protein>
    <submittedName>
        <fullName evidence="1">AAA family ATPase</fullName>
    </submittedName>
</protein>
<accession>A0ABP8D0E4</accession>
<proteinExistence type="predicted"/>
<evidence type="ECO:0000313" key="2">
    <source>
        <dbReference type="Proteomes" id="UP001500620"/>
    </source>
</evidence>
<sequence>MVRREAGVAVIVWLNGPSGVGKVTLTERLCRREPGARAFDPEVIDRLLKRTAGLVRRGDYQDLPAWRAATVAAAARQARGADPLLVPMTVLRRRHLEDILGALRHRGHEVRHVLLDVSPPVLIERVEAADSLDADGWRLEDLGAYLTARRDLRALGEVVDTDDLEPDEVADEVHDLIRAWRQARD</sequence>
<evidence type="ECO:0000313" key="1">
    <source>
        <dbReference type="EMBL" id="GAA4245614.1"/>
    </source>
</evidence>
<comment type="caution">
    <text evidence="1">The sequence shown here is derived from an EMBL/GenBank/DDBJ whole genome shotgun (WGS) entry which is preliminary data.</text>
</comment>
<dbReference type="SUPFAM" id="SSF52540">
    <property type="entry name" value="P-loop containing nucleoside triphosphate hydrolases"/>
    <property type="match status" value="1"/>
</dbReference>
<dbReference type="Pfam" id="PF13671">
    <property type="entry name" value="AAA_33"/>
    <property type="match status" value="1"/>
</dbReference>
<dbReference type="Proteomes" id="UP001500620">
    <property type="component" value="Unassembled WGS sequence"/>
</dbReference>
<keyword evidence="2" id="KW-1185">Reference proteome</keyword>
<dbReference type="Gene3D" id="3.40.50.300">
    <property type="entry name" value="P-loop containing nucleotide triphosphate hydrolases"/>
    <property type="match status" value="1"/>
</dbReference>
<name>A0ABP8D0E4_9ACTN</name>
<reference evidence="2" key="1">
    <citation type="journal article" date="2019" name="Int. J. Syst. Evol. Microbiol.">
        <title>The Global Catalogue of Microorganisms (GCM) 10K type strain sequencing project: providing services to taxonomists for standard genome sequencing and annotation.</title>
        <authorList>
            <consortium name="The Broad Institute Genomics Platform"/>
            <consortium name="The Broad Institute Genome Sequencing Center for Infectious Disease"/>
            <person name="Wu L."/>
            <person name="Ma J."/>
        </authorList>
    </citation>
    <scope>NUCLEOTIDE SEQUENCE [LARGE SCALE GENOMIC DNA]</scope>
    <source>
        <strain evidence="2">JCM 17441</strain>
    </source>
</reference>
<dbReference type="EMBL" id="BAABAT010000003">
    <property type="protein sequence ID" value="GAA4245614.1"/>
    <property type="molecule type" value="Genomic_DNA"/>
</dbReference>
<dbReference type="RefSeq" id="WP_345122434.1">
    <property type="nucleotide sequence ID" value="NZ_BAABAT010000003.1"/>
</dbReference>
<dbReference type="InterPro" id="IPR027417">
    <property type="entry name" value="P-loop_NTPase"/>
</dbReference>
<organism evidence="1 2">
    <name type="scientific">Dactylosporangium darangshiense</name>
    <dbReference type="NCBI Taxonomy" id="579108"/>
    <lineage>
        <taxon>Bacteria</taxon>
        <taxon>Bacillati</taxon>
        <taxon>Actinomycetota</taxon>
        <taxon>Actinomycetes</taxon>
        <taxon>Micromonosporales</taxon>
        <taxon>Micromonosporaceae</taxon>
        <taxon>Dactylosporangium</taxon>
    </lineage>
</organism>
<gene>
    <name evidence="1" type="ORF">GCM10022255_013650</name>
</gene>